<reference evidence="1 2" key="1">
    <citation type="journal article" date="2016" name="Nat. Commun.">
        <title>Thousands of microbial genomes shed light on interconnected biogeochemical processes in an aquifer system.</title>
        <authorList>
            <person name="Anantharaman K."/>
            <person name="Brown C.T."/>
            <person name="Hug L.A."/>
            <person name="Sharon I."/>
            <person name="Castelle C.J."/>
            <person name="Probst A.J."/>
            <person name="Thomas B.C."/>
            <person name="Singh A."/>
            <person name="Wilkins M.J."/>
            <person name="Karaoz U."/>
            <person name="Brodie E.L."/>
            <person name="Williams K.H."/>
            <person name="Hubbard S.S."/>
            <person name="Banfield J.F."/>
        </authorList>
    </citation>
    <scope>NUCLEOTIDE SEQUENCE [LARGE SCALE GENOMIC DNA]</scope>
</reference>
<name>A0A1G2PIR4_9BACT</name>
<proteinExistence type="predicted"/>
<evidence type="ECO:0000313" key="1">
    <source>
        <dbReference type="EMBL" id="OHA48177.1"/>
    </source>
</evidence>
<comment type="caution">
    <text evidence="1">The sequence shown here is derived from an EMBL/GenBank/DDBJ whole genome shotgun (WGS) entry which is preliminary data.</text>
</comment>
<organism evidence="1 2">
    <name type="scientific">Candidatus Terrybacteria bacterium RIFCSPHIGHO2_01_FULL_48_17</name>
    <dbReference type="NCBI Taxonomy" id="1802362"/>
    <lineage>
        <taxon>Bacteria</taxon>
        <taxon>Candidatus Terryibacteriota</taxon>
    </lineage>
</organism>
<dbReference type="EMBL" id="MHSS01000008">
    <property type="protein sequence ID" value="OHA48177.1"/>
    <property type="molecule type" value="Genomic_DNA"/>
</dbReference>
<dbReference type="STRING" id="1802362.A2806_00885"/>
<gene>
    <name evidence="1" type="ORF">A2806_00885</name>
</gene>
<accession>A0A1G2PIR4</accession>
<dbReference type="AlphaFoldDB" id="A0A1G2PIR4"/>
<sequence>MLVKNNRKVCFPCLLTAILLVGFALGAGLWLLRRSPGGTESTPTINEQVAAYAKELFSQKQTTGTDFSQGPCLDNAERFSDWIIDIAHSPRQAVDDDPQNQCSAFREGRARHFVELDLGGNVIRVY</sequence>
<dbReference type="Proteomes" id="UP000177629">
    <property type="component" value="Unassembled WGS sequence"/>
</dbReference>
<evidence type="ECO:0000313" key="2">
    <source>
        <dbReference type="Proteomes" id="UP000177629"/>
    </source>
</evidence>
<protein>
    <submittedName>
        <fullName evidence="1">Uncharacterized protein</fullName>
    </submittedName>
</protein>